<organism evidence="1 2">
    <name type="scientific">Trichonephila clavipes</name>
    <name type="common">Golden silk orbweaver</name>
    <name type="synonym">Nephila clavipes</name>
    <dbReference type="NCBI Taxonomy" id="2585209"/>
    <lineage>
        <taxon>Eukaryota</taxon>
        <taxon>Metazoa</taxon>
        <taxon>Ecdysozoa</taxon>
        <taxon>Arthropoda</taxon>
        <taxon>Chelicerata</taxon>
        <taxon>Arachnida</taxon>
        <taxon>Araneae</taxon>
        <taxon>Araneomorphae</taxon>
        <taxon>Entelegynae</taxon>
        <taxon>Araneoidea</taxon>
        <taxon>Nephilidae</taxon>
        <taxon>Trichonephila</taxon>
    </lineage>
</organism>
<evidence type="ECO:0000313" key="1">
    <source>
        <dbReference type="EMBL" id="GFY10472.1"/>
    </source>
</evidence>
<name>A0A8X6SAL6_TRICX</name>
<protein>
    <submittedName>
        <fullName evidence="1">Uncharacterized protein</fullName>
    </submittedName>
</protein>
<evidence type="ECO:0000313" key="2">
    <source>
        <dbReference type="Proteomes" id="UP000887159"/>
    </source>
</evidence>
<keyword evidence="2" id="KW-1185">Reference proteome</keyword>
<accession>A0A8X6SAL6</accession>
<gene>
    <name evidence="1" type="ORF">TNCV_2565001</name>
</gene>
<sequence>MLTKRTMQKISTSEEQRQVIVTEIVRSGFRVGQSTTDIGTDIVGSIQTNLVAPEVEIPGIEVQGVWSPSNRSHTSNPSPETCSVQVITNSNRKICCCTTVHKPQVLERSVRYFWQQLRKDML</sequence>
<reference evidence="1" key="1">
    <citation type="submission" date="2020-08" db="EMBL/GenBank/DDBJ databases">
        <title>Multicomponent nature underlies the extraordinary mechanical properties of spider dragline silk.</title>
        <authorList>
            <person name="Kono N."/>
            <person name="Nakamura H."/>
            <person name="Mori M."/>
            <person name="Yoshida Y."/>
            <person name="Ohtoshi R."/>
            <person name="Malay A.D."/>
            <person name="Moran D.A.P."/>
            <person name="Tomita M."/>
            <person name="Numata K."/>
            <person name="Arakawa K."/>
        </authorList>
    </citation>
    <scope>NUCLEOTIDE SEQUENCE</scope>
</reference>
<dbReference type="AlphaFoldDB" id="A0A8X6SAL6"/>
<comment type="caution">
    <text evidence="1">The sequence shown here is derived from an EMBL/GenBank/DDBJ whole genome shotgun (WGS) entry which is preliminary data.</text>
</comment>
<dbReference type="Proteomes" id="UP000887159">
    <property type="component" value="Unassembled WGS sequence"/>
</dbReference>
<dbReference type="EMBL" id="BMAU01021298">
    <property type="protein sequence ID" value="GFY10472.1"/>
    <property type="molecule type" value="Genomic_DNA"/>
</dbReference>
<proteinExistence type="predicted"/>